<dbReference type="PANTHER" id="PTHR37167">
    <property type="entry name" value="1,4-DIHYDROXY-6-NAPHTOATE SYNTHASE"/>
    <property type="match status" value="1"/>
</dbReference>
<dbReference type="KEGG" id="pfm:Pyrfu_0260"/>
<evidence type="ECO:0000256" key="1">
    <source>
        <dbReference type="ARBA" id="ARBA00022428"/>
    </source>
</evidence>
<dbReference type="HOGENOM" id="CLU_070326_0_0_2"/>
<keyword evidence="2 3" id="KW-0456">Lyase</keyword>
<dbReference type="GO" id="GO:0009234">
    <property type="term" value="P:menaquinone biosynthetic process"/>
    <property type="evidence" value="ECO:0007669"/>
    <property type="project" value="UniProtKB-UniRule"/>
</dbReference>
<keyword evidence="1 3" id="KW-0474">Menaquinone biosynthesis</keyword>
<dbReference type="CDD" id="cd13636">
    <property type="entry name" value="PBP2_Af1704"/>
    <property type="match status" value="1"/>
</dbReference>
<evidence type="ECO:0000256" key="3">
    <source>
        <dbReference type="HAMAP-Rule" id="MF_00996"/>
    </source>
</evidence>
<proteinExistence type="inferred from homology"/>
<reference evidence="4 5" key="1">
    <citation type="journal article" date="2011" name="Stand. Genomic Sci.">
        <title>Complete genome sequence of the hyperthermophilic chemolithoautotroph Pyrolobus fumarii type strain (1A).</title>
        <authorList>
            <person name="Anderson I."/>
            <person name="Goker M."/>
            <person name="Nolan M."/>
            <person name="Lucas S."/>
            <person name="Hammon N."/>
            <person name="Deshpande S."/>
            <person name="Cheng J.F."/>
            <person name="Tapia R."/>
            <person name="Han C."/>
            <person name="Goodwin L."/>
            <person name="Pitluck S."/>
            <person name="Huntemann M."/>
            <person name="Liolios K."/>
            <person name="Ivanova N."/>
            <person name="Pagani I."/>
            <person name="Mavromatis K."/>
            <person name="Ovchinikova G."/>
            <person name="Pati A."/>
            <person name="Chen A."/>
            <person name="Palaniappan K."/>
            <person name="Land M."/>
            <person name="Hauser L."/>
            <person name="Brambilla E.M."/>
            <person name="Huber H."/>
            <person name="Yasawong M."/>
            <person name="Rohde M."/>
            <person name="Spring S."/>
            <person name="Abt B."/>
            <person name="Sikorski J."/>
            <person name="Wirth R."/>
            <person name="Detter J.C."/>
            <person name="Woyke T."/>
            <person name="Bristow J."/>
            <person name="Eisen J.A."/>
            <person name="Markowitz V."/>
            <person name="Hugenholtz P."/>
            <person name="Kyrpides N.C."/>
            <person name="Klenk H.P."/>
            <person name="Lapidus A."/>
        </authorList>
    </citation>
    <scope>NUCLEOTIDE SEQUENCE [LARGE SCALE GENOMIC DNA]</scope>
    <source>
        <strain evidence="5">DSM 11204 / 1A</strain>
    </source>
</reference>
<feature type="active site" description="Proton acceptor" evidence="3">
    <location>
        <position position="151"/>
    </location>
</feature>
<keyword evidence="5" id="KW-1185">Reference proteome</keyword>
<dbReference type="STRING" id="694429.Pyrfu_0260"/>
<organism evidence="4 5">
    <name type="scientific">Pyrolobus fumarii (strain DSM 11204 / 1A)</name>
    <dbReference type="NCBI Taxonomy" id="694429"/>
    <lineage>
        <taxon>Archaea</taxon>
        <taxon>Thermoproteota</taxon>
        <taxon>Thermoprotei</taxon>
        <taxon>Desulfurococcales</taxon>
        <taxon>Pyrodictiaceae</taxon>
        <taxon>Pyrolobus</taxon>
    </lineage>
</organism>
<comment type="pathway">
    <text evidence="3">Quinol/quinone metabolism; menaquinone biosynthesis.</text>
</comment>
<comment type="similarity">
    <text evidence="3">Belongs to the MqnA/MqnD family. MqnD subfamily.</text>
</comment>
<dbReference type="InterPro" id="IPR030869">
    <property type="entry name" value="MqnD"/>
</dbReference>
<evidence type="ECO:0000256" key="2">
    <source>
        <dbReference type="ARBA" id="ARBA00023239"/>
    </source>
</evidence>
<dbReference type="SUPFAM" id="SSF53850">
    <property type="entry name" value="Periplasmic binding protein-like II"/>
    <property type="match status" value="1"/>
</dbReference>
<comment type="caution">
    <text evidence="3">Lacks conserved residue(s) required for the propagation of feature annotation.</text>
</comment>
<dbReference type="HAMAP" id="MF_00996">
    <property type="entry name" value="MqnD"/>
    <property type="match status" value="1"/>
</dbReference>
<dbReference type="GO" id="GO:0016830">
    <property type="term" value="F:carbon-carbon lyase activity"/>
    <property type="evidence" value="ECO:0007669"/>
    <property type="project" value="UniProtKB-UniRule"/>
</dbReference>
<name>G0EF89_PYRF1</name>
<dbReference type="GeneID" id="11139902"/>
<dbReference type="AlphaFoldDB" id="G0EF89"/>
<dbReference type="EC" id="4.1.99.29" evidence="3"/>
<dbReference type="Gene3D" id="3.40.190.10">
    <property type="entry name" value="Periplasmic binding protein-like II"/>
    <property type="match status" value="2"/>
</dbReference>
<dbReference type="UniPathway" id="UPA00079"/>
<accession>G0EF89</accession>
<evidence type="ECO:0000313" key="5">
    <source>
        <dbReference type="Proteomes" id="UP000001037"/>
    </source>
</evidence>
<protein>
    <recommendedName>
        <fullName evidence="3">1,4-dihydroxy-6-naphtoate synthase</fullName>
        <ecNumber evidence="3">4.1.99.29</ecNumber>
    </recommendedName>
    <alternativeName>
        <fullName evidence="3">Menaquinone biosynthetic enzyme MqnD</fullName>
    </alternativeName>
</protein>
<dbReference type="EMBL" id="CP002838">
    <property type="protein sequence ID" value="AEM38132.1"/>
    <property type="molecule type" value="Genomic_DNA"/>
</dbReference>
<dbReference type="InterPro" id="IPR003773">
    <property type="entry name" value="Menaquinone_biosynth"/>
</dbReference>
<dbReference type="RefSeq" id="WP_014025809.1">
    <property type="nucleotide sequence ID" value="NC_015931.1"/>
</dbReference>
<comment type="catalytic activity">
    <reaction evidence="3">
        <text>cyclic dehypoxanthinylfutalosinate = 1,4-dihydroxy-6-naphthoate + dihydroxyacetone</text>
        <dbReference type="Rhea" id="RHEA:33087"/>
        <dbReference type="ChEBI" id="CHEBI:16016"/>
        <dbReference type="ChEBI" id="CHEBI:64254"/>
        <dbReference type="ChEBI" id="CHEBI:64270"/>
        <dbReference type="EC" id="4.1.99.29"/>
    </reaction>
</comment>
<evidence type="ECO:0000313" key="4">
    <source>
        <dbReference type="EMBL" id="AEM38132.1"/>
    </source>
</evidence>
<gene>
    <name evidence="3" type="primary">mqnD</name>
    <name evidence="4" type="ordered locus">Pyrfu_0260</name>
</gene>
<sequence length="281" mass="31569">MAGRVLIVGHSPDPDDAFMFYGIVSGAVKIPGFNEIREVIDDIESLNKRLLEGDVLDASAASFHAALHIAQRYYVLRVGASMGIGYGPVVVAKRRLDSLRGARIAVPGRWTTAYLLLRLALEDAFEPVFAKFDEIPSLVERGEVDAGLLIHEEQIAFERRGLIKVFDLWEWWESRVGKLPLPLGVDVFAKRLGVEAARGFAEALRRSILYAREHQKEALHHAMRFSRVRDPELVSRFINMYVNDYTLDMGEDGIRAHKALAELAVEAGLVPRDILDYLEFV</sequence>
<comment type="function">
    <text evidence="3">Catalyzes the conversion of cyclic dehypoxanthine futalosine (cyclic DHFL) into 1,4-dihydroxy-6-naphthoate, a step in the biosynthesis of menaquinone (MK, vitamin K2).</text>
</comment>
<dbReference type="PANTHER" id="PTHR37167:SF1">
    <property type="entry name" value="1,4-DIHYDROXY-6-NAPHTOATE SYNTHASE"/>
    <property type="match status" value="1"/>
</dbReference>
<dbReference type="Pfam" id="PF02621">
    <property type="entry name" value="VitK2_biosynth"/>
    <property type="match status" value="1"/>
</dbReference>
<dbReference type="InParanoid" id="G0EF89"/>
<feature type="binding site" evidence="3">
    <location>
        <begin position="112"/>
        <end position="113"/>
    </location>
    <ligand>
        <name>substrate</name>
    </ligand>
</feature>
<dbReference type="Proteomes" id="UP000001037">
    <property type="component" value="Chromosome"/>
</dbReference>
<dbReference type="eggNOG" id="arCOG00654">
    <property type="taxonomic scope" value="Archaea"/>
</dbReference>